<gene>
    <name evidence="5" type="ORF">DEA37_0012973</name>
    <name evidence="6" type="ORF">DEA37_0012974</name>
</gene>
<evidence type="ECO:0000256" key="3">
    <source>
        <dbReference type="PROSITE-ProRule" id="PRU00706"/>
    </source>
</evidence>
<evidence type="ECO:0000256" key="1">
    <source>
        <dbReference type="ARBA" id="ARBA00004496"/>
    </source>
</evidence>
<dbReference type="SMART" id="SM00562">
    <property type="entry name" value="NDK"/>
    <property type="match status" value="1"/>
</dbReference>
<evidence type="ECO:0000313" key="7">
    <source>
        <dbReference type="Proteomes" id="UP000324629"/>
    </source>
</evidence>
<dbReference type="Proteomes" id="UP000324629">
    <property type="component" value="Unassembled WGS sequence"/>
</dbReference>
<keyword evidence="6" id="KW-0808">Transferase</keyword>
<dbReference type="InterPro" id="IPR036850">
    <property type="entry name" value="NDK-like_dom_sf"/>
</dbReference>
<evidence type="ECO:0000313" key="6">
    <source>
        <dbReference type="EMBL" id="KAA3671295.1"/>
    </source>
</evidence>
<keyword evidence="7" id="KW-1185">Reference proteome</keyword>
<dbReference type="GO" id="GO:0005879">
    <property type="term" value="C:axonemal microtubule"/>
    <property type="evidence" value="ECO:0007669"/>
    <property type="project" value="TreeGrafter"/>
</dbReference>
<dbReference type="EMBL" id="QNGE01006760">
    <property type="protein sequence ID" value="KAA3671294.1"/>
    <property type="molecule type" value="Genomic_DNA"/>
</dbReference>
<comment type="similarity">
    <text evidence="3">Belongs to the NDK family.</text>
</comment>
<keyword evidence="6" id="KW-0418">Kinase</keyword>
<feature type="domain" description="Nucleoside diphosphate kinase-like" evidence="4">
    <location>
        <begin position="86"/>
        <end position="187"/>
    </location>
</feature>
<evidence type="ECO:0000256" key="2">
    <source>
        <dbReference type="ARBA" id="ARBA00022490"/>
    </source>
</evidence>
<comment type="caution">
    <text evidence="3">Lacks conserved residue(s) required for the propagation of feature annotation.</text>
</comment>
<sequence length="189" mass="20074">MSAYYFSHILTELSEKLTIAVELMGANACARIRQIVSSATGDTESDFVANSNMMVFAKSVESAACQADKIFGHPGGPSFRGSPRLVGTTLALIKPHAVAEGLTGRIWTAIQNGGFCVTAARLYRLSKVDAAEFLEVYKGVVHEYPEMLDQFSSGPCVALEIASSTESNGSTLKAFRDFVGPSDPVNGGV</sequence>
<dbReference type="PANTHER" id="PTHR43109">
    <property type="entry name" value="NUCLEOSIDE DIPHOSPHATE KINASE 7"/>
    <property type="match status" value="1"/>
</dbReference>
<comment type="subcellular location">
    <subcellularLocation>
        <location evidence="1">Cytoplasm</location>
    </subcellularLocation>
</comment>
<dbReference type="PANTHER" id="PTHR43109:SF2">
    <property type="entry name" value="NUCLEOSIDE DIPHOSPHATE KINASE 7"/>
    <property type="match status" value="1"/>
</dbReference>
<evidence type="ECO:0000313" key="5">
    <source>
        <dbReference type="EMBL" id="KAA3671294.1"/>
    </source>
</evidence>
<dbReference type="Pfam" id="PF00334">
    <property type="entry name" value="NDK"/>
    <property type="match status" value="1"/>
</dbReference>
<name>A0A5J4N6Y5_9TREM</name>
<dbReference type="InterPro" id="IPR034907">
    <property type="entry name" value="NDK-like_dom"/>
</dbReference>
<dbReference type="GO" id="GO:0016301">
    <property type="term" value="F:kinase activity"/>
    <property type="evidence" value="ECO:0007669"/>
    <property type="project" value="UniProtKB-KW"/>
</dbReference>
<evidence type="ECO:0000259" key="4">
    <source>
        <dbReference type="SMART" id="SM00562"/>
    </source>
</evidence>
<protein>
    <submittedName>
        <fullName evidence="6">Nucleoside-diphosphate kinase</fullName>
    </submittedName>
</protein>
<dbReference type="EMBL" id="QNGE01006760">
    <property type="protein sequence ID" value="KAA3671295.1"/>
    <property type="molecule type" value="Genomic_DNA"/>
</dbReference>
<comment type="caution">
    <text evidence="6">The sequence shown here is derived from an EMBL/GenBank/DDBJ whole genome shotgun (WGS) entry which is preliminary data.</text>
</comment>
<dbReference type="AlphaFoldDB" id="A0A5J4N6Y5"/>
<dbReference type="PROSITE" id="PS51374">
    <property type="entry name" value="NDPK_LIKE"/>
    <property type="match status" value="1"/>
</dbReference>
<dbReference type="Gene3D" id="3.30.70.141">
    <property type="entry name" value="Nucleoside diphosphate kinase-like domain"/>
    <property type="match status" value="1"/>
</dbReference>
<organism evidence="6 7">
    <name type="scientific">Paragonimus westermani</name>
    <dbReference type="NCBI Taxonomy" id="34504"/>
    <lineage>
        <taxon>Eukaryota</taxon>
        <taxon>Metazoa</taxon>
        <taxon>Spiralia</taxon>
        <taxon>Lophotrochozoa</taxon>
        <taxon>Platyhelminthes</taxon>
        <taxon>Trematoda</taxon>
        <taxon>Digenea</taxon>
        <taxon>Plagiorchiida</taxon>
        <taxon>Troglotremata</taxon>
        <taxon>Troglotrematidae</taxon>
        <taxon>Paragonimus</taxon>
    </lineage>
</organism>
<reference evidence="6 7" key="1">
    <citation type="journal article" date="2019" name="Gigascience">
        <title>Whole-genome sequence of the oriental lung fluke Paragonimus westermani.</title>
        <authorList>
            <person name="Oey H."/>
            <person name="Zakrzewski M."/>
            <person name="Narain K."/>
            <person name="Devi K.R."/>
            <person name="Agatsuma T."/>
            <person name="Nawaratna S."/>
            <person name="Gobert G.N."/>
            <person name="Jones M.K."/>
            <person name="Ragan M.A."/>
            <person name="McManus D.P."/>
            <person name="Krause L."/>
        </authorList>
    </citation>
    <scope>NUCLEOTIDE SEQUENCE [LARGE SCALE GENOMIC DNA]</scope>
    <source>
        <strain evidence="6 7">IND2009</strain>
    </source>
</reference>
<keyword evidence="2" id="KW-0963">Cytoplasm</keyword>
<dbReference type="SUPFAM" id="SSF54919">
    <property type="entry name" value="Nucleoside diphosphate kinase, NDK"/>
    <property type="match status" value="1"/>
</dbReference>
<proteinExistence type="inferred from homology"/>
<accession>A0A5J4N6Y5</accession>